<dbReference type="Proteomes" id="UP001139981">
    <property type="component" value="Unassembled WGS sequence"/>
</dbReference>
<evidence type="ECO:0000313" key="2">
    <source>
        <dbReference type="Proteomes" id="UP001139981"/>
    </source>
</evidence>
<proteinExistence type="predicted"/>
<reference evidence="1" key="1">
    <citation type="submission" date="2022-07" db="EMBL/GenBank/DDBJ databases">
        <title>Phylogenomic reconstructions and comparative analyses of Kickxellomycotina fungi.</title>
        <authorList>
            <person name="Reynolds N.K."/>
            <person name="Stajich J.E."/>
            <person name="Barry K."/>
            <person name="Grigoriev I.V."/>
            <person name="Crous P."/>
            <person name="Smith M.E."/>
        </authorList>
    </citation>
    <scope>NUCLEOTIDE SEQUENCE</scope>
    <source>
        <strain evidence="1">CBS 190363</strain>
    </source>
</reference>
<comment type="caution">
    <text evidence="1">The sequence shown here is derived from an EMBL/GenBank/DDBJ whole genome shotgun (WGS) entry which is preliminary data.</text>
</comment>
<protein>
    <submittedName>
        <fullName evidence="1">Uncharacterized protein</fullName>
    </submittedName>
</protein>
<gene>
    <name evidence="1" type="ORF">IWW38_004173</name>
</gene>
<keyword evidence="2" id="KW-1185">Reference proteome</keyword>
<evidence type="ECO:0000313" key="1">
    <source>
        <dbReference type="EMBL" id="KAJ2890371.1"/>
    </source>
</evidence>
<accession>A0ACC1LYQ6</accession>
<sequence length="715" mass="78311">MKLPANLGLAFAWTAAVLSPVAADSYSPPRVSFQDSRLPQKLCSHPLYCDGPILRRIQLCGVFDDDKTFVDMPTRKPVQDIVAAFNLLSANATRDDLAKFVSDNFHPAGSDIKQAELDDWTDDPPFLRGVADPVLRGYGMALHNQWKGLARQRNTDFLCDGCESSLLPLAHTFIVGGANTTREPRYWDTFYIVLGLLKSGLNGTARGVLQNLLDLVGVYGFVPTGGRIYYTDRSEPPLLALMVKNYYEATQDLDFVARALPMLKAEHKYWDTYRSVNVTYTRNTGNMTMSSLGRRQSDQFQTVTSKTTMFGPNLFQTASDGSGNEGFLRPESYSDDYATFKTQFAAANLFSTAIPTDNLYAATEAGTVPGVQYASLDTAYAGPSLFSTSLRRRDVAIPGSDPFAAFSDTELNVLGSIDINNTIAVNLNSIMYQVEVTIADFIALLSNNKTDTAECTSYRQRAGERRQTLMDLSYDPNTGLFSDFHLSSGKRTDIWSVNSLWPYWAFGDSLPAASAQKAMDSISQLHARFSGGLPNTLYNSTLDWDYPKVQPPLQHMVVSSIAGLQQNIGLARRSSASNTGFAVSLVQNSINSAFCNWYTTGGNVPGVLNQYEGATAGMTGMNFEFYVLGDDGDITTTTSAADSGDYTWTNGVMVWLLGQFSNQVSMPTCPNIVLNLVHNTTTTPTPSPSPSVSTCGSQRKCSTNCRCIVRRRGVF</sequence>
<name>A0ACC1LYQ6_9FUNG</name>
<dbReference type="EMBL" id="JANBVB010001382">
    <property type="protein sequence ID" value="KAJ2890371.1"/>
    <property type="molecule type" value="Genomic_DNA"/>
</dbReference>
<organism evidence="1 2">
    <name type="scientific">Coemansia aciculifera</name>
    <dbReference type="NCBI Taxonomy" id="417176"/>
    <lineage>
        <taxon>Eukaryota</taxon>
        <taxon>Fungi</taxon>
        <taxon>Fungi incertae sedis</taxon>
        <taxon>Zoopagomycota</taxon>
        <taxon>Kickxellomycotina</taxon>
        <taxon>Kickxellomycetes</taxon>
        <taxon>Kickxellales</taxon>
        <taxon>Kickxellaceae</taxon>
        <taxon>Coemansia</taxon>
    </lineage>
</organism>